<feature type="transmembrane region" description="Helical" evidence="3">
    <location>
        <begin position="71"/>
        <end position="93"/>
    </location>
</feature>
<dbReference type="GO" id="GO:0016747">
    <property type="term" value="F:acyltransferase activity, transferring groups other than amino-acyl groups"/>
    <property type="evidence" value="ECO:0007669"/>
    <property type="project" value="InterPro"/>
</dbReference>
<feature type="transmembrane region" description="Helical" evidence="3">
    <location>
        <begin position="156"/>
        <end position="172"/>
    </location>
</feature>
<feature type="transmembrane region" description="Helical" evidence="3">
    <location>
        <begin position="12"/>
        <end position="32"/>
    </location>
</feature>
<feature type="transmembrane region" description="Helical" evidence="3">
    <location>
        <begin position="105"/>
        <end position="126"/>
    </location>
</feature>
<dbReference type="AlphaFoldDB" id="A0A7X3JZU0"/>
<comment type="subcellular location">
    <subcellularLocation>
        <location evidence="1">Membrane</location>
    </subcellularLocation>
</comment>
<reference evidence="5 6" key="1">
    <citation type="journal article" date="2019" name="Microorganisms">
        <title>Paenibacillus lutrae sp. nov., A Chitinolytic Species Isolated from A River Otter in Castril Natural Park, Granada, Spain.</title>
        <authorList>
            <person name="Rodriguez M."/>
            <person name="Reina J.C."/>
            <person name="Bejar V."/>
            <person name="Llamas I."/>
        </authorList>
    </citation>
    <scope>NUCLEOTIDE SEQUENCE [LARGE SCALE GENOMIC DNA]</scope>
    <source>
        <strain evidence="5 6">N10</strain>
    </source>
</reference>
<dbReference type="Pfam" id="PF01757">
    <property type="entry name" value="Acyl_transf_3"/>
    <property type="match status" value="1"/>
</dbReference>
<dbReference type="PANTHER" id="PTHR37312:SF1">
    <property type="entry name" value="MEMBRANE-BOUND ACYLTRANSFERASE YKRP-RELATED"/>
    <property type="match status" value="1"/>
</dbReference>
<keyword evidence="5" id="KW-0012">Acyltransferase</keyword>
<feature type="transmembrane region" description="Helical" evidence="3">
    <location>
        <begin position="38"/>
        <end position="59"/>
    </location>
</feature>
<accession>A0A7X3JZU0</accession>
<comment type="similarity">
    <text evidence="2">Belongs to the acyltransferase 3 family.</text>
</comment>
<keyword evidence="6" id="KW-1185">Reference proteome</keyword>
<feature type="transmembrane region" description="Helical" evidence="3">
    <location>
        <begin position="232"/>
        <end position="256"/>
    </location>
</feature>
<keyword evidence="3" id="KW-1133">Transmembrane helix</keyword>
<evidence type="ECO:0000313" key="6">
    <source>
        <dbReference type="Proteomes" id="UP000490800"/>
    </source>
</evidence>
<dbReference type="PANTHER" id="PTHR37312">
    <property type="entry name" value="MEMBRANE-BOUND ACYLTRANSFERASE YKRP-RELATED"/>
    <property type="match status" value="1"/>
</dbReference>
<keyword evidence="3" id="KW-0472">Membrane</keyword>
<sequence length="356" mass="38298">MRNPHAVYFTNVRFFLILLVVLVNLLTALPGLPDAAQALVAGIFTFHLPVFVLVTGFFTKKFWETPDAAAGLLRIGLQYLFFQTVYSLIDLFWLKTPGMEHSFWLPYWMLWFLTAHLGWKLLLVPFRKLKHPIAAAVLLGAAAGCLPADAGAWMGITRMLVFFPFFLAGYYWREGSKAPQPPAVRRLLKAGAALLLLALPALWQAAGAEAAAEWLAGGTAYADLGVPALAGAAMRLACYAAQAAASAAFLQLLPRAESRVTVLGGRTVYVFLLHGAVIKLLAAAGLLGLLTERLHAGGAVTAAAIFAAALAAAGIVAVLSSGKLAAAMRPVIEPDAGRLLRWMHLQPRERRARGTY</sequence>
<keyword evidence="3" id="KW-0812">Transmembrane</keyword>
<name>A0A7X3JZU0_9BACL</name>
<evidence type="ECO:0000256" key="1">
    <source>
        <dbReference type="ARBA" id="ARBA00004370"/>
    </source>
</evidence>
<dbReference type="OrthoDB" id="6623990at2"/>
<dbReference type="EMBL" id="RHLK01000006">
    <property type="protein sequence ID" value="MVP00276.1"/>
    <property type="molecule type" value="Genomic_DNA"/>
</dbReference>
<evidence type="ECO:0000256" key="2">
    <source>
        <dbReference type="ARBA" id="ARBA00007400"/>
    </source>
</evidence>
<feature type="domain" description="Acyltransferase 3" evidence="4">
    <location>
        <begin position="8"/>
        <end position="315"/>
    </location>
</feature>
<organism evidence="5 6">
    <name type="scientific">Paenibacillus lutrae</name>
    <dbReference type="NCBI Taxonomy" id="2078573"/>
    <lineage>
        <taxon>Bacteria</taxon>
        <taxon>Bacillati</taxon>
        <taxon>Bacillota</taxon>
        <taxon>Bacilli</taxon>
        <taxon>Bacillales</taxon>
        <taxon>Paenibacillaceae</taxon>
        <taxon>Paenibacillus</taxon>
    </lineage>
</organism>
<evidence type="ECO:0000313" key="5">
    <source>
        <dbReference type="EMBL" id="MVP00276.1"/>
    </source>
</evidence>
<gene>
    <name evidence="5" type="ORF">EDM21_12220</name>
</gene>
<evidence type="ECO:0000259" key="4">
    <source>
        <dbReference type="Pfam" id="PF01757"/>
    </source>
</evidence>
<keyword evidence="5" id="KW-0808">Transferase</keyword>
<evidence type="ECO:0000256" key="3">
    <source>
        <dbReference type="SAM" id="Phobius"/>
    </source>
</evidence>
<feature type="transmembrane region" description="Helical" evidence="3">
    <location>
        <begin position="133"/>
        <end position="150"/>
    </location>
</feature>
<protein>
    <submittedName>
        <fullName evidence="5">Acyltransferase</fullName>
    </submittedName>
</protein>
<comment type="caution">
    <text evidence="5">The sequence shown here is derived from an EMBL/GenBank/DDBJ whole genome shotgun (WGS) entry which is preliminary data.</text>
</comment>
<dbReference type="InterPro" id="IPR052734">
    <property type="entry name" value="Nod_factor_acetyltransferase"/>
</dbReference>
<dbReference type="Proteomes" id="UP000490800">
    <property type="component" value="Unassembled WGS sequence"/>
</dbReference>
<dbReference type="InterPro" id="IPR002656">
    <property type="entry name" value="Acyl_transf_3_dom"/>
</dbReference>
<feature type="transmembrane region" description="Helical" evidence="3">
    <location>
        <begin position="193"/>
        <end position="212"/>
    </location>
</feature>
<feature type="transmembrane region" description="Helical" evidence="3">
    <location>
        <begin position="268"/>
        <end position="290"/>
    </location>
</feature>
<proteinExistence type="inferred from homology"/>
<dbReference type="RefSeq" id="WP_157335829.1">
    <property type="nucleotide sequence ID" value="NZ_RHLK01000006.1"/>
</dbReference>
<feature type="transmembrane region" description="Helical" evidence="3">
    <location>
        <begin position="296"/>
        <end position="319"/>
    </location>
</feature>